<evidence type="ECO:0000256" key="2">
    <source>
        <dbReference type="SAM" id="Phobius"/>
    </source>
</evidence>
<comment type="caution">
    <text evidence="3">The sequence shown here is derived from an EMBL/GenBank/DDBJ whole genome shotgun (WGS) entry which is preliminary data.</text>
</comment>
<proteinExistence type="predicted"/>
<keyword evidence="2" id="KW-0472">Membrane</keyword>
<evidence type="ECO:0000313" key="3">
    <source>
        <dbReference type="EMBL" id="KAJ8019730.1"/>
    </source>
</evidence>
<protein>
    <submittedName>
        <fullName evidence="3">Uncharacterized protein</fullName>
    </submittedName>
</protein>
<dbReference type="AlphaFoldDB" id="A0A9Q1BAQ1"/>
<name>A0A9Q1BAQ1_HOLLE</name>
<feature type="region of interest" description="Disordered" evidence="1">
    <location>
        <begin position="95"/>
        <end position="127"/>
    </location>
</feature>
<organism evidence="3 4">
    <name type="scientific">Holothuria leucospilota</name>
    <name type="common">Black long sea cucumber</name>
    <name type="synonym">Mertensiothuria leucospilota</name>
    <dbReference type="NCBI Taxonomy" id="206669"/>
    <lineage>
        <taxon>Eukaryota</taxon>
        <taxon>Metazoa</taxon>
        <taxon>Echinodermata</taxon>
        <taxon>Eleutherozoa</taxon>
        <taxon>Echinozoa</taxon>
        <taxon>Holothuroidea</taxon>
        <taxon>Aspidochirotacea</taxon>
        <taxon>Aspidochirotida</taxon>
        <taxon>Holothuriidae</taxon>
        <taxon>Holothuria</taxon>
    </lineage>
</organism>
<feature type="transmembrane region" description="Helical" evidence="2">
    <location>
        <begin position="12"/>
        <end position="30"/>
    </location>
</feature>
<keyword evidence="2" id="KW-0812">Transmembrane</keyword>
<gene>
    <name evidence="3" type="ORF">HOLleu_41430</name>
</gene>
<evidence type="ECO:0000313" key="4">
    <source>
        <dbReference type="Proteomes" id="UP001152320"/>
    </source>
</evidence>
<keyword evidence="2" id="KW-1133">Transmembrane helix</keyword>
<sequence length="127" mass="13965">MTTLVKMPSVRIISVEIFLCLILVLVIENLRLIDGRATPFLQEELLHSYVKNPNEVEDDGRWGTTRPSVTTRCGATFVAVEAGHVSGACPEAYSAHASEDVGQTPEPSQPGPEYSTQELEEAVYEME</sequence>
<dbReference type="EMBL" id="JAIZAY010000023">
    <property type="protein sequence ID" value="KAJ8019730.1"/>
    <property type="molecule type" value="Genomic_DNA"/>
</dbReference>
<dbReference type="Proteomes" id="UP001152320">
    <property type="component" value="Chromosome 23"/>
</dbReference>
<feature type="compositionally biased region" description="Acidic residues" evidence="1">
    <location>
        <begin position="118"/>
        <end position="127"/>
    </location>
</feature>
<reference evidence="3" key="1">
    <citation type="submission" date="2021-10" db="EMBL/GenBank/DDBJ databases">
        <title>Tropical sea cucumber genome reveals ecological adaptation and Cuvierian tubules defense mechanism.</title>
        <authorList>
            <person name="Chen T."/>
        </authorList>
    </citation>
    <scope>NUCLEOTIDE SEQUENCE</scope>
    <source>
        <strain evidence="3">Nanhai2018</strain>
        <tissue evidence="3">Muscle</tissue>
    </source>
</reference>
<accession>A0A9Q1BAQ1</accession>
<keyword evidence="4" id="KW-1185">Reference proteome</keyword>
<evidence type="ECO:0000256" key="1">
    <source>
        <dbReference type="SAM" id="MobiDB-lite"/>
    </source>
</evidence>